<feature type="compositionally biased region" description="Basic residues" evidence="1">
    <location>
        <begin position="101"/>
        <end position="113"/>
    </location>
</feature>
<dbReference type="Proteomes" id="UP001164743">
    <property type="component" value="Chromosome 16A"/>
</dbReference>
<accession>A0ABY7D617</accession>
<organism evidence="2 3">
    <name type="scientific">Puccinia triticina</name>
    <dbReference type="NCBI Taxonomy" id="208348"/>
    <lineage>
        <taxon>Eukaryota</taxon>
        <taxon>Fungi</taxon>
        <taxon>Dikarya</taxon>
        <taxon>Basidiomycota</taxon>
        <taxon>Pucciniomycotina</taxon>
        <taxon>Pucciniomycetes</taxon>
        <taxon>Pucciniales</taxon>
        <taxon>Pucciniaceae</taxon>
        <taxon>Puccinia</taxon>
    </lineage>
</organism>
<dbReference type="EMBL" id="CP110436">
    <property type="protein sequence ID" value="WAQ92122.1"/>
    <property type="molecule type" value="Genomic_DNA"/>
</dbReference>
<sequence>MATIRESEESDVESDVAKILDPDESFIANQTFEDKSFAANESFIANDSFMANQTGETVEDKSFVGNETVQNKIEQQSSQTRIWIKLKPPCPPAPAIPATSKSKRPTRRSNRKI</sequence>
<feature type="region of interest" description="Disordered" evidence="1">
    <location>
        <begin position="88"/>
        <end position="113"/>
    </location>
</feature>
<proteinExistence type="predicted"/>
<gene>
    <name evidence="2" type="ORF">PtA15_16A27</name>
</gene>
<evidence type="ECO:0000313" key="2">
    <source>
        <dbReference type="EMBL" id="WAQ92122.1"/>
    </source>
</evidence>
<reference evidence="2" key="1">
    <citation type="submission" date="2022-10" db="EMBL/GenBank/DDBJ databases">
        <title>Puccinia triticina Genome sequencing and assembly.</title>
        <authorList>
            <person name="Li C."/>
        </authorList>
    </citation>
    <scope>NUCLEOTIDE SEQUENCE</scope>
    <source>
        <strain evidence="2">Pt15</strain>
    </source>
</reference>
<evidence type="ECO:0000256" key="1">
    <source>
        <dbReference type="SAM" id="MobiDB-lite"/>
    </source>
</evidence>
<name>A0ABY7D617_9BASI</name>
<keyword evidence="3" id="KW-1185">Reference proteome</keyword>
<dbReference type="GeneID" id="77804838"/>
<dbReference type="RefSeq" id="XP_053027677.1">
    <property type="nucleotide sequence ID" value="XM_053163954.1"/>
</dbReference>
<protein>
    <submittedName>
        <fullName evidence="2">Uncharacterized protein</fullName>
    </submittedName>
</protein>
<evidence type="ECO:0000313" key="3">
    <source>
        <dbReference type="Proteomes" id="UP001164743"/>
    </source>
</evidence>